<dbReference type="OrthoDB" id="269716at2"/>
<organism evidence="3 4">
    <name type="scientific">Tautonia plasticadhaerens</name>
    <dbReference type="NCBI Taxonomy" id="2527974"/>
    <lineage>
        <taxon>Bacteria</taxon>
        <taxon>Pseudomonadati</taxon>
        <taxon>Planctomycetota</taxon>
        <taxon>Planctomycetia</taxon>
        <taxon>Isosphaerales</taxon>
        <taxon>Isosphaeraceae</taxon>
        <taxon>Tautonia</taxon>
    </lineage>
</organism>
<dbReference type="KEGG" id="tpla:ElP_16790"/>
<dbReference type="PANTHER" id="PTHR35400:SF3">
    <property type="entry name" value="SLL1072 PROTEIN"/>
    <property type="match status" value="1"/>
</dbReference>
<dbReference type="PANTHER" id="PTHR35400">
    <property type="entry name" value="SLR1083 PROTEIN"/>
    <property type="match status" value="1"/>
</dbReference>
<dbReference type="CDD" id="cd06260">
    <property type="entry name" value="DUF820-like"/>
    <property type="match status" value="1"/>
</dbReference>
<feature type="domain" description="Putative restriction endonuclease" evidence="2">
    <location>
        <begin position="41"/>
        <end position="166"/>
    </location>
</feature>
<sequence>MTTVNTPSQAGPREEKSLFDPEGFPWLENGERMDQKTFHERYEKTPPGFKAELIGGIVYVMSSPLKIRHARSDFNLSGLMFIYSAATPGTEGQTNATTIFGEESEPQPDSALLIRDVYGGQSRDGADDYTHGAPEMIVEVALSSRSTDLNQKLRDYESAGVREYIV</sequence>
<name>A0A518GYV6_9BACT</name>
<dbReference type="InterPro" id="IPR012296">
    <property type="entry name" value="Nuclease_put_TT1808"/>
</dbReference>
<dbReference type="SUPFAM" id="SSF52980">
    <property type="entry name" value="Restriction endonuclease-like"/>
    <property type="match status" value="1"/>
</dbReference>
<evidence type="ECO:0000313" key="4">
    <source>
        <dbReference type="Proteomes" id="UP000317835"/>
    </source>
</evidence>
<evidence type="ECO:0000256" key="1">
    <source>
        <dbReference type="SAM" id="MobiDB-lite"/>
    </source>
</evidence>
<dbReference type="Pfam" id="PF05685">
    <property type="entry name" value="Uma2"/>
    <property type="match status" value="1"/>
</dbReference>
<dbReference type="InterPro" id="IPR008538">
    <property type="entry name" value="Uma2"/>
</dbReference>
<evidence type="ECO:0000313" key="3">
    <source>
        <dbReference type="EMBL" id="QDV33800.1"/>
    </source>
</evidence>
<dbReference type="EMBL" id="CP036426">
    <property type="protein sequence ID" value="QDV33800.1"/>
    <property type="molecule type" value="Genomic_DNA"/>
</dbReference>
<dbReference type="AlphaFoldDB" id="A0A518GYV6"/>
<protein>
    <recommendedName>
        <fullName evidence="2">Putative restriction endonuclease domain-containing protein</fullName>
    </recommendedName>
</protein>
<gene>
    <name evidence="3" type="ORF">ElP_16790</name>
</gene>
<accession>A0A518GYV6</accession>
<reference evidence="3 4" key="1">
    <citation type="submission" date="2019-02" db="EMBL/GenBank/DDBJ databases">
        <title>Deep-cultivation of Planctomycetes and their phenomic and genomic characterization uncovers novel biology.</title>
        <authorList>
            <person name="Wiegand S."/>
            <person name="Jogler M."/>
            <person name="Boedeker C."/>
            <person name="Pinto D."/>
            <person name="Vollmers J."/>
            <person name="Rivas-Marin E."/>
            <person name="Kohn T."/>
            <person name="Peeters S.H."/>
            <person name="Heuer A."/>
            <person name="Rast P."/>
            <person name="Oberbeckmann S."/>
            <person name="Bunk B."/>
            <person name="Jeske O."/>
            <person name="Meyerdierks A."/>
            <person name="Storesund J.E."/>
            <person name="Kallscheuer N."/>
            <person name="Luecker S."/>
            <person name="Lage O.M."/>
            <person name="Pohl T."/>
            <person name="Merkel B.J."/>
            <person name="Hornburger P."/>
            <person name="Mueller R.-W."/>
            <person name="Bruemmer F."/>
            <person name="Labrenz M."/>
            <person name="Spormann A.M."/>
            <person name="Op den Camp H."/>
            <person name="Overmann J."/>
            <person name="Amann R."/>
            <person name="Jetten M.S.M."/>
            <person name="Mascher T."/>
            <person name="Medema M.H."/>
            <person name="Devos D.P."/>
            <person name="Kaster A.-K."/>
            <person name="Ovreas L."/>
            <person name="Rohde M."/>
            <person name="Galperin M.Y."/>
            <person name="Jogler C."/>
        </authorList>
    </citation>
    <scope>NUCLEOTIDE SEQUENCE [LARGE SCALE GENOMIC DNA]</scope>
    <source>
        <strain evidence="3 4">ElP</strain>
    </source>
</reference>
<feature type="region of interest" description="Disordered" evidence="1">
    <location>
        <begin position="1"/>
        <end position="25"/>
    </location>
</feature>
<dbReference type="InterPro" id="IPR011335">
    <property type="entry name" value="Restrct_endonuc-II-like"/>
</dbReference>
<dbReference type="Proteomes" id="UP000317835">
    <property type="component" value="Chromosome"/>
</dbReference>
<keyword evidence="4" id="KW-1185">Reference proteome</keyword>
<evidence type="ECO:0000259" key="2">
    <source>
        <dbReference type="Pfam" id="PF05685"/>
    </source>
</evidence>
<proteinExistence type="predicted"/>
<dbReference type="Gene3D" id="3.90.1570.10">
    <property type="entry name" value="tt1808, chain A"/>
    <property type="match status" value="1"/>
</dbReference>
<dbReference type="RefSeq" id="WP_145268203.1">
    <property type="nucleotide sequence ID" value="NZ_CP036426.1"/>
</dbReference>